<dbReference type="SMR" id="A0A0A7A6Y0"/>
<dbReference type="PANTHER" id="PTHR11691:SF73">
    <property type="entry name" value="INTERFERON BETA"/>
    <property type="match status" value="1"/>
</dbReference>
<reference evidence="10" key="1">
    <citation type="submission" date="2012-12" db="EMBL/GenBank/DDBJ databases">
        <title>Structural and functional studies of a novel type I interferon gene in Japanese flounder Paralichthys olivaceus.</title>
        <authorList>
            <person name="Hu G.B."/>
            <person name="Zhang S.F."/>
            <person name="Lou H.M."/>
        </authorList>
    </citation>
    <scope>NUCLEOTIDE SEQUENCE</scope>
</reference>
<dbReference type="EMBL" id="KU746970">
    <property type="protein sequence ID" value="AMQ35503.1"/>
    <property type="molecule type" value="Genomic_DNA"/>
</dbReference>
<evidence type="ECO:0000256" key="1">
    <source>
        <dbReference type="ARBA" id="ARBA00004613"/>
    </source>
</evidence>
<evidence type="ECO:0000256" key="4">
    <source>
        <dbReference type="ARBA" id="ARBA00022525"/>
    </source>
</evidence>
<evidence type="ECO:0000256" key="2">
    <source>
        <dbReference type="ARBA" id="ARBA00011033"/>
    </source>
</evidence>
<dbReference type="SMART" id="SM00076">
    <property type="entry name" value="IFabd"/>
    <property type="match status" value="1"/>
</dbReference>
<dbReference type="GO" id="GO:0051607">
    <property type="term" value="P:defense response to virus"/>
    <property type="evidence" value="ECO:0007669"/>
    <property type="project" value="UniProtKB-KW"/>
</dbReference>
<dbReference type="Pfam" id="PF00143">
    <property type="entry name" value="Interferon"/>
    <property type="match status" value="1"/>
</dbReference>
<keyword evidence="4" id="KW-0964">Secreted</keyword>
<keyword evidence="5 9" id="KW-0732">Signal</keyword>
<evidence type="ECO:0000256" key="7">
    <source>
        <dbReference type="ARBA" id="ARBA00023157"/>
    </source>
</evidence>
<dbReference type="PANTHER" id="PTHR11691">
    <property type="entry name" value="TYPE I INTERFERON"/>
    <property type="match status" value="1"/>
</dbReference>
<dbReference type="GO" id="GO:0005615">
    <property type="term" value="C:extracellular space"/>
    <property type="evidence" value="ECO:0007669"/>
    <property type="project" value="UniProtKB-KW"/>
</dbReference>
<dbReference type="GO" id="GO:0005125">
    <property type="term" value="F:cytokine activity"/>
    <property type="evidence" value="ECO:0007669"/>
    <property type="project" value="UniProtKB-KW"/>
</dbReference>
<accession>A0A0A7A6Y0</accession>
<dbReference type="GO" id="GO:0043330">
    <property type="term" value="P:response to exogenous dsRNA"/>
    <property type="evidence" value="ECO:0007669"/>
    <property type="project" value="TreeGrafter"/>
</dbReference>
<dbReference type="SUPFAM" id="SSF47266">
    <property type="entry name" value="4-helical cytokines"/>
    <property type="match status" value="1"/>
</dbReference>
<keyword evidence="3 8" id="KW-0202">Cytokine</keyword>
<feature type="signal peptide" evidence="9">
    <location>
        <begin position="1"/>
        <end position="20"/>
    </location>
</feature>
<comment type="similarity">
    <text evidence="2 8">Belongs to the alpha/beta interferon family.</text>
</comment>
<dbReference type="EMBL" id="KC425880">
    <property type="protein sequence ID" value="AHB59752.1"/>
    <property type="molecule type" value="Genomic_DNA"/>
</dbReference>
<dbReference type="InterPro" id="IPR009079">
    <property type="entry name" value="4_helix_cytokine-like_core"/>
</dbReference>
<proteinExistence type="evidence at transcript level"/>
<dbReference type="OrthoDB" id="8924072at2759"/>
<organism evidence="10">
    <name type="scientific">Paralichthys olivaceus</name>
    <name type="common">Bastard halibut</name>
    <name type="synonym">Hippoglossus olivaceus</name>
    <dbReference type="NCBI Taxonomy" id="8255"/>
    <lineage>
        <taxon>Eukaryota</taxon>
        <taxon>Metazoa</taxon>
        <taxon>Chordata</taxon>
        <taxon>Craniata</taxon>
        <taxon>Vertebrata</taxon>
        <taxon>Euteleostomi</taxon>
        <taxon>Actinopterygii</taxon>
        <taxon>Neopterygii</taxon>
        <taxon>Teleostei</taxon>
        <taxon>Neoteleostei</taxon>
        <taxon>Acanthomorphata</taxon>
        <taxon>Carangaria</taxon>
        <taxon>Pleuronectiformes</taxon>
        <taxon>Pleuronectoidei</taxon>
        <taxon>Paralichthyidae</taxon>
        <taxon>Paralichthys</taxon>
    </lineage>
</organism>
<evidence type="ECO:0000256" key="6">
    <source>
        <dbReference type="ARBA" id="ARBA00023118"/>
    </source>
</evidence>
<evidence type="ECO:0000313" key="10">
    <source>
        <dbReference type="EMBL" id="AHB59752.1"/>
    </source>
</evidence>
<keyword evidence="6 8" id="KW-0051">Antiviral defense</keyword>
<dbReference type="PROSITE" id="PS51257">
    <property type="entry name" value="PROKAR_LIPOPROTEIN"/>
    <property type="match status" value="1"/>
</dbReference>
<dbReference type="GO" id="GO:0006955">
    <property type="term" value="P:immune response"/>
    <property type="evidence" value="ECO:0007669"/>
    <property type="project" value="UniProtKB-ARBA"/>
</dbReference>
<evidence type="ECO:0000256" key="8">
    <source>
        <dbReference type="RuleBase" id="RU000436"/>
    </source>
</evidence>
<dbReference type="InterPro" id="IPR000471">
    <property type="entry name" value="Interferon_alpha/beta/delta"/>
</dbReference>
<evidence type="ECO:0000256" key="5">
    <source>
        <dbReference type="ARBA" id="ARBA00022729"/>
    </source>
</evidence>
<reference evidence="11" key="2">
    <citation type="submission" date="2016-02" db="EMBL/GenBank/DDBJ databases">
        <title>Cloning and characterization of a type I interferon 2b (ifn2b) gene in Japanese flounder, Paralichthys olivaceus.</title>
        <authorList>
            <person name="Hu G.B."/>
            <person name="Lou H.M."/>
            <person name="Zhang S.F."/>
        </authorList>
    </citation>
    <scope>NUCLEOTIDE SEQUENCE</scope>
</reference>
<evidence type="ECO:0000256" key="9">
    <source>
        <dbReference type="SAM" id="SignalP"/>
    </source>
</evidence>
<dbReference type="EMBL" id="KU746971">
    <property type="protein sequence ID" value="AMQ35504.1"/>
    <property type="molecule type" value="mRNA"/>
</dbReference>
<sequence>MLHRIFLVCLGLSVAGSALSCRWMDHKFKQISEESLDLLEMMAHNSTNSTEDVEVSFPNDLYNQTSQASAEDKLAFTVQVLEEVVLLFEEDHSAASWEERRLEDFRNIVSRQADGLRSCIVSDGHKKKNKKLHMYFKRLSRHLLHQLGYTAESWELIRKEIQNHLMRSHLLLSSLLKNI</sequence>
<evidence type="ECO:0000256" key="3">
    <source>
        <dbReference type="ARBA" id="ARBA00022514"/>
    </source>
</evidence>
<name>A0A0A7A6Y0_PAROL</name>
<protein>
    <submittedName>
        <fullName evidence="10 11">Type I interferon 2</fullName>
    </submittedName>
</protein>
<keyword evidence="7" id="KW-1015">Disulfide bond</keyword>
<dbReference type="GO" id="GO:0005126">
    <property type="term" value="F:cytokine receptor binding"/>
    <property type="evidence" value="ECO:0007669"/>
    <property type="project" value="InterPro"/>
</dbReference>
<dbReference type="Gene3D" id="1.20.1250.10">
    <property type="match status" value="1"/>
</dbReference>
<feature type="chain" id="PRO_5007388048" evidence="9">
    <location>
        <begin position="21"/>
        <end position="179"/>
    </location>
</feature>
<dbReference type="AlphaFoldDB" id="A0A0A7A6Y0"/>
<gene>
    <name evidence="10" type="primary">ifn2</name>
    <name evidence="11" type="synonym">IFN2b</name>
</gene>
<evidence type="ECO:0000313" key="11">
    <source>
        <dbReference type="EMBL" id="AMQ35503.1"/>
    </source>
</evidence>
<comment type="subcellular location">
    <subcellularLocation>
        <location evidence="1">Secreted</location>
    </subcellularLocation>
</comment>